<dbReference type="Proteomes" id="UP000245464">
    <property type="component" value="Chromosome 8"/>
</dbReference>
<gene>
    <name evidence="3" type="ORF">Ptr86124_013837</name>
    <name evidence="2" type="ORF">PtrM4_143230</name>
</gene>
<keyword evidence="5" id="KW-1185">Reference proteome</keyword>
<organism evidence="2 4">
    <name type="scientific">Pyrenophora tritici-repentis</name>
    <dbReference type="NCBI Taxonomy" id="45151"/>
    <lineage>
        <taxon>Eukaryota</taxon>
        <taxon>Fungi</taxon>
        <taxon>Dikarya</taxon>
        <taxon>Ascomycota</taxon>
        <taxon>Pezizomycotina</taxon>
        <taxon>Dothideomycetes</taxon>
        <taxon>Pleosporomycetidae</taxon>
        <taxon>Pleosporales</taxon>
        <taxon>Pleosporineae</taxon>
        <taxon>Pleosporaceae</taxon>
        <taxon>Pyrenophora</taxon>
    </lineage>
</organism>
<name>A0A2W1GNG6_9PLEO</name>
<evidence type="ECO:0000313" key="5">
    <source>
        <dbReference type="Proteomes" id="UP000249757"/>
    </source>
</evidence>
<evidence type="ECO:0000256" key="1">
    <source>
        <dbReference type="ARBA" id="ARBA00010139"/>
    </source>
</evidence>
<evidence type="ECO:0000313" key="3">
    <source>
        <dbReference type="EMBL" id="KAI1507232.1"/>
    </source>
</evidence>
<dbReference type="AlphaFoldDB" id="A0A2W1GNG6"/>
<dbReference type="InterPro" id="IPR051209">
    <property type="entry name" value="FAD-bind_Monooxygenase_sf"/>
</dbReference>
<dbReference type="Gene3D" id="3.50.50.60">
    <property type="entry name" value="FAD/NAD(P)-binding domain"/>
    <property type="match status" value="1"/>
</dbReference>
<protein>
    <submittedName>
        <fullName evidence="2">Uncharacterized protein</fullName>
    </submittedName>
</protein>
<dbReference type="PANTHER" id="PTHR42877:SF4">
    <property type="entry name" value="FAD_NAD(P)-BINDING DOMAIN-CONTAINING PROTEIN-RELATED"/>
    <property type="match status" value="1"/>
</dbReference>
<dbReference type="Proteomes" id="UP000249757">
    <property type="component" value="Unassembled WGS sequence"/>
</dbReference>
<dbReference type="EMBL" id="NRDI02000049">
    <property type="protein sequence ID" value="KAI1507232.1"/>
    <property type="molecule type" value="Genomic_DNA"/>
</dbReference>
<reference evidence="5" key="4">
    <citation type="journal article" date="2022" name="Microb. Genom.">
        <title>A global pangenome for the wheat fungal pathogen Pyrenophora tritici-repentis and prediction of effector protein structural homology.</title>
        <authorList>
            <person name="Moolhuijzen P.M."/>
            <person name="See P.T."/>
            <person name="Shi G."/>
            <person name="Powell H.R."/>
            <person name="Cockram J."/>
            <person name="Jorgensen L.N."/>
            <person name="Benslimane H."/>
            <person name="Strelkov S.E."/>
            <person name="Turner J."/>
            <person name="Liu Z."/>
            <person name="Moffat C.S."/>
        </authorList>
    </citation>
    <scope>NUCLEOTIDE SEQUENCE [LARGE SCALE GENOMIC DNA]</scope>
</reference>
<reference evidence="3" key="3">
    <citation type="journal article" date="2022" name="bioRxiv">
        <title>A global pangenome for the wheat fungal pathogen Pyrenophora tritici-repentis and prediction of effector protein structural homology.</title>
        <authorList>
            <person name="Moolhuijzen P."/>
            <person name="See P.T."/>
            <person name="Shi G."/>
            <person name="Powell H.R."/>
            <person name="Cockram J."/>
            <person name="Jorgensen L.N."/>
            <person name="Benslimane H."/>
            <person name="Strelkov S.E."/>
            <person name="Turner J."/>
            <person name="Liu Z."/>
            <person name="Moffat C.S."/>
        </authorList>
    </citation>
    <scope>NUCLEOTIDE SEQUENCE</scope>
    <source>
        <strain evidence="3">86-124</strain>
    </source>
</reference>
<comment type="similarity">
    <text evidence="1">Belongs to the FAD-binding monooxygenase family.</text>
</comment>
<evidence type="ECO:0000313" key="4">
    <source>
        <dbReference type="Proteomes" id="UP000245464"/>
    </source>
</evidence>
<comment type="caution">
    <text evidence="2">The sequence shown here is derived from an EMBL/GenBank/DDBJ whole genome shotgun (WGS) entry which is preliminary data.</text>
</comment>
<dbReference type="InterPro" id="IPR036188">
    <property type="entry name" value="FAD/NAD-bd_sf"/>
</dbReference>
<accession>A0A2W1GNG6</accession>
<sequence>MDNFYSSLTKPNCTVIRERLIEYTENGIISEDTSSRTQKERAYDVIIFGTGFNAAQYLEHEKIEGLSGIDLQEQWKLHPEALYGLAFGLPNKTIGFFKQSLWERLYARWTNVLAKIQEISSLCILQRKQNKSITTEYS</sequence>
<reference evidence="2" key="1">
    <citation type="journal article" date="2018" name="BMC Genomics">
        <title>Comparative genomics of the wheat fungal pathogen Pyrenophora tritici-repentis reveals chromosomal variations and genome plasticity.</title>
        <authorList>
            <person name="Moolhuijzen P."/>
            <person name="See P.T."/>
            <person name="Hane J.K."/>
            <person name="Shi G."/>
            <person name="Liu Z."/>
            <person name="Oliver R.P."/>
            <person name="Moffat C.S."/>
        </authorList>
    </citation>
    <scope>NUCLEOTIDE SEQUENCE [LARGE SCALE GENOMIC DNA]</scope>
    <source>
        <strain evidence="2">M4</strain>
    </source>
</reference>
<proteinExistence type="inferred from homology"/>
<evidence type="ECO:0000313" key="2">
    <source>
        <dbReference type="EMBL" id="KAF7567732.1"/>
    </source>
</evidence>
<reference evidence="3" key="2">
    <citation type="submission" date="2021-05" db="EMBL/GenBank/DDBJ databases">
        <authorList>
            <person name="Moolhuijzen P.M."/>
            <person name="Moffat C.S."/>
        </authorList>
    </citation>
    <scope>NUCLEOTIDE SEQUENCE</scope>
    <source>
        <strain evidence="3">86-124</strain>
    </source>
</reference>
<dbReference type="PANTHER" id="PTHR42877">
    <property type="entry name" value="L-ORNITHINE N(5)-MONOOXYGENASE-RELATED"/>
    <property type="match status" value="1"/>
</dbReference>
<dbReference type="EMBL" id="NQIK02000008">
    <property type="protein sequence ID" value="KAF7567732.1"/>
    <property type="molecule type" value="Genomic_DNA"/>
</dbReference>